<dbReference type="InterPro" id="IPR015815">
    <property type="entry name" value="HIBADH-related"/>
</dbReference>
<dbReference type="KEGG" id="hcu:MUN79_21735"/>
<name>A0A8T9Q0E5_9BACT</name>
<dbReference type="Pfam" id="PF14833">
    <property type="entry name" value="NAD_binding_11"/>
    <property type="match status" value="1"/>
</dbReference>
<feature type="domain" description="3-hydroxyisobutyrate dehydrogenase-like NAD-binding" evidence="5">
    <location>
        <begin position="150"/>
        <end position="255"/>
    </location>
</feature>
<dbReference type="Pfam" id="PF03446">
    <property type="entry name" value="NAD_binding_2"/>
    <property type="match status" value="1"/>
</dbReference>
<keyword evidence="7" id="KW-1185">Reference proteome</keyword>
<evidence type="ECO:0000313" key="7">
    <source>
        <dbReference type="Proteomes" id="UP000831796"/>
    </source>
</evidence>
<dbReference type="PANTHER" id="PTHR43580">
    <property type="entry name" value="OXIDOREDUCTASE GLYR1-RELATED"/>
    <property type="match status" value="1"/>
</dbReference>
<dbReference type="AlphaFoldDB" id="A0A8T9Q0E5"/>
<proteinExistence type="predicted"/>
<gene>
    <name evidence="6" type="ORF">MUN79_21735</name>
</gene>
<protein>
    <submittedName>
        <fullName evidence="6">NAD(P)-dependent oxidoreductase</fullName>
    </submittedName>
</protein>
<organism evidence="6 7">
    <name type="scientific">Hymenobacter cellulosilyticus</name>
    <dbReference type="NCBI Taxonomy" id="2932248"/>
    <lineage>
        <taxon>Bacteria</taxon>
        <taxon>Pseudomonadati</taxon>
        <taxon>Bacteroidota</taxon>
        <taxon>Cytophagia</taxon>
        <taxon>Cytophagales</taxon>
        <taxon>Hymenobacteraceae</taxon>
        <taxon>Hymenobacter</taxon>
    </lineage>
</organism>
<evidence type="ECO:0000256" key="3">
    <source>
        <dbReference type="PIRSR" id="PIRSR000103-1"/>
    </source>
</evidence>
<feature type="active site" evidence="3">
    <location>
        <position position="156"/>
    </location>
</feature>
<reference evidence="6" key="1">
    <citation type="submission" date="2022-04" db="EMBL/GenBank/DDBJ databases">
        <title>Hymenobacter sp. isolated from the air.</title>
        <authorList>
            <person name="Won M."/>
            <person name="Lee C.-M."/>
            <person name="Woen H.-Y."/>
            <person name="Kwon S.-W."/>
        </authorList>
    </citation>
    <scope>NUCLEOTIDE SEQUENCE</scope>
    <source>
        <strain evidence="6">5116S-3</strain>
    </source>
</reference>
<keyword evidence="1" id="KW-0560">Oxidoreductase</keyword>
<dbReference type="InterPro" id="IPR008927">
    <property type="entry name" value="6-PGluconate_DH-like_C_sf"/>
</dbReference>
<dbReference type="GO" id="GO:0051287">
    <property type="term" value="F:NAD binding"/>
    <property type="evidence" value="ECO:0007669"/>
    <property type="project" value="InterPro"/>
</dbReference>
<dbReference type="InterPro" id="IPR006115">
    <property type="entry name" value="6PGDH_NADP-bd"/>
</dbReference>
<dbReference type="PIRSF" id="PIRSF000103">
    <property type="entry name" value="HIBADH"/>
    <property type="match status" value="1"/>
</dbReference>
<dbReference type="Gene3D" id="1.10.1040.10">
    <property type="entry name" value="N-(1-d-carboxylethyl)-l-norvaline Dehydrogenase, domain 2"/>
    <property type="match status" value="1"/>
</dbReference>
<evidence type="ECO:0000256" key="1">
    <source>
        <dbReference type="ARBA" id="ARBA00023002"/>
    </source>
</evidence>
<dbReference type="PANTHER" id="PTHR43580:SF2">
    <property type="entry name" value="CYTOKINE-LIKE NUCLEAR FACTOR N-PAC"/>
    <property type="match status" value="1"/>
</dbReference>
<keyword evidence="2" id="KW-0520">NAD</keyword>
<dbReference type="Proteomes" id="UP000831796">
    <property type="component" value="Chromosome"/>
</dbReference>
<accession>A0A8T9Q0E5</accession>
<evidence type="ECO:0000259" key="4">
    <source>
        <dbReference type="Pfam" id="PF03446"/>
    </source>
</evidence>
<evidence type="ECO:0000259" key="5">
    <source>
        <dbReference type="Pfam" id="PF14833"/>
    </source>
</evidence>
<dbReference type="SUPFAM" id="SSF48179">
    <property type="entry name" value="6-phosphogluconate dehydrogenase C-terminal domain-like"/>
    <property type="match status" value="1"/>
</dbReference>
<feature type="domain" description="6-phosphogluconate dehydrogenase NADP-binding" evidence="4">
    <location>
        <begin position="1"/>
        <end position="146"/>
    </location>
</feature>
<dbReference type="EMBL" id="CP095046">
    <property type="protein sequence ID" value="UOQ71246.1"/>
    <property type="molecule type" value="Genomic_DNA"/>
</dbReference>
<dbReference type="GO" id="GO:0016491">
    <property type="term" value="F:oxidoreductase activity"/>
    <property type="evidence" value="ECO:0007669"/>
    <property type="project" value="UniProtKB-KW"/>
</dbReference>
<sequence>MSSRLLSAGYPVSVYNRSPERTVALREAGATVASSPAALLTQADVVFLMVSDDQAVRELFTGPEGLLQAQATGKLLINMSTVSPGVSREMAVLCQAQGHTYLDAPVSGSVKQAESGQLVIMVGGEESGFAQAQPLFEHLGKLARYLGPTGNGNVAKLALNTLLGFQAQGLAEALLFAQQHQLQTNDLMELINNSALGSVFIKLKGEAVQGENYAAAFALKLLAKDLRLAQAEGLATPLAETVVQTFQQAEPALGKRM</sequence>
<evidence type="ECO:0000313" key="6">
    <source>
        <dbReference type="EMBL" id="UOQ71246.1"/>
    </source>
</evidence>
<dbReference type="InterPro" id="IPR051265">
    <property type="entry name" value="HIBADH-related_NP60_sf"/>
</dbReference>
<dbReference type="GO" id="GO:0050661">
    <property type="term" value="F:NADP binding"/>
    <property type="evidence" value="ECO:0007669"/>
    <property type="project" value="InterPro"/>
</dbReference>
<evidence type="ECO:0000256" key="2">
    <source>
        <dbReference type="ARBA" id="ARBA00023027"/>
    </source>
</evidence>
<dbReference type="InterPro" id="IPR013328">
    <property type="entry name" value="6PGD_dom2"/>
</dbReference>
<dbReference type="InterPro" id="IPR029154">
    <property type="entry name" value="HIBADH-like_NADP-bd"/>
</dbReference>
<dbReference type="InterPro" id="IPR036291">
    <property type="entry name" value="NAD(P)-bd_dom_sf"/>
</dbReference>
<dbReference type="Gene3D" id="3.40.50.720">
    <property type="entry name" value="NAD(P)-binding Rossmann-like Domain"/>
    <property type="match status" value="1"/>
</dbReference>
<dbReference type="SUPFAM" id="SSF51735">
    <property type="entry name" value="NAD(P)-binding Rossmann-fold domains"/>
    <property type="match status" value="1"/>
</dbReference>